<gene>
    <name evidence="1" type="ORF">SAMEA4412673_01661</name>
</gene>
<dbReference type="Proteomes" id="UP000215355">
    <property type="component" value="Chromosome 1"/>
</dbReference>
<dbReference type="AlphaFoldDB" id="A0AAJ4XCF5"/>
<evidence type="ECO:0000313" key="1">
    <source>
        <dbReference type="EMBL" id="SNV48993.1"/>
    </source>
</evidence>
<dbReference type="KEGG" id="smiz:4412673_01661"/>
<organism evidence="1 2">
    <name type="scientific">Sphingobacterium mizutaii</name>
    <dbReference type="NCBI Taxonomy" id="1010"/>
    <lineage>
        <taxon>Bacteria</taxon>
        <taxon>Pseudomonadati</taxon>
        <taxon>Bacteroidota</taxon>
        <taxon>Sphingobacteriia</taxon>
        <taxon>Sphingobacteriales</taxon>
        <taxon>Sphingobacteriaceae</taxon>
        <taxon>Sphingobacterium</taxon>
    </lineage>
</organism>
<protein>
    <submittedName>
        <fullName evidence="1">Uncharacterized protein</fullName>
    </submittedName>
</protein>
<accession>A0AAJ4XCF5</accession>
<sequence>MKLLLVHLFILYPFVVLGQSETSNIIMKTEYGSKNKELRELLRFENIDHYNVVFSGKELKGRNFSLISKTYLDGVNTNIDTIVNSKQTGDPRIASDSLSFSVTGKKMEGRLKVFFKFQGQGNERYFEAIQSDDYSMRDIGVDWKIKVGDPFPAFAYILPYERNGQKMYCEVDKHGKDINSWGAKFGIKHYIIFEIKFD</sequence>
<evidence type="ECO:0000313" key="2">
    <source>
        <dbReference type="Proteomes" id="UP000215355"/>
    </source>
</evidence>
<reference evidence="1 2" key="1">
    <citation type="submission" date="2017-06" db="EMBL/GenBank/DDBJ databases">
        <authorList>
            <consortium name="Pathogen Informatics"/>
        </authorList>
    </citation>
    <scope>NUCLEOTIDE SEQUENCE [LARGE SCALE GENOMIC DNA]</scope>
    <source>
        <strain evidence="1 2">NCTC12149</strain>
    </source>
</reference>
<name>A0AAJ4XCF5_9SPHI</name>
<dbReference type="EMBL" id="LT906468">
    <property type="protein sequence ID" value="SNV48993.1"/>
    <property type="molecule type" value="Genomic_DNA"/>
</dbReference>
<proteinExistence type="predicted"/>
<dbReference type="RefSeq" id="WP_093095673.1">
    <property type="nucleotide sequence ID" value="NZ_DAMBSL010000003.1"/>
</dbReference>